<evidence type="ECO:0000259" key="4">
    <source>
        <dbReference type="Pfam" id="PF01648"/>
    </source>
</evidence>
<dbReference type="GO" id="GO:0000287">
    <property type="term" value="F:magnesium ion binding"/>
    <property type="evidence" value="ECO:0007669"/>
    <property type="project" value="InterPro"/>
</dbReference>
<name>A0A366K8Z5_9BIFI</name>
<comment type="caution">
    <text evidence="5">The sequence shown here is derived from an EMBL/GenBank/DDBJ whole genome shotgun (WGS) entry which is preliminary data.</text>
</comment>
<dbReference type="InterPro" id="IPR037143">
    <property type="entry name" value="4-PPantetheinyl_Trfase_dom_sf"/>
</dbReference>
<evidence type="ECO:0000256" key="1">
    <source>
        <dbReference type="ARBA" id="ARBA00022679"/>
    </source>
</evidence>
<evidence type="ECO:0000313" key="5">
    <source>
        <dbReference type="EMBL" id="RBP97638.1"/>
    </source>
</evidence>
<dbReference type="NCBIfam" id="TIGR00556">
    <property type="entry name" value="pantethn_trn"/>
    <property type="match status" value="1"/>
</dbReference>
<dbReference type="Gene3D" id="3.90.470.20">
    <property type="entry name" value="4'-phosphopantetheinyl transferase domain"/>
    <property type="match status" value="1"/>
</dbReference>
<dbReference type="AlphaFoldDB" id="A0A366K8Z5"/>
<dbReference type="EMBL" id="PDCG01000004">
    <property type="protein sequence ID" value="RBP97638.1"/>
    <property type="molecule type" value="Genomic_DNA"/>
</dbReference>
<keyword evidence="6" id="KW-1185">Reference proteome</keyword>
<evidence type="ECO:0000256" key="3">
    <source>
        <dbReference type="ARBA" id="ARBA00022842"/>
    </source>
</evidence>
<dbReference type="GO" id="GO:0008897">
    <property type="term" value="F:holo-[acyl-carrier-protein] synthase activity"/>
    <property type="evidence" value="ECO:0007669"/>
    <property type="project" value="InterPro"/>
</dbReference>
<keyword evidence="1 5" id="KW-0808">Transferase</keyword>
<accession>A0A366K8Z5</accession>
<dbReference type="Proteomes" id="UP000252530">
    <property type="component" value="Unassembled WGS sequence"/>
</dbReference>
<dbReference type="SUPFAM" id="SSF56214">
    <property type="entry name" value="4'-phosphopantetheinyl transferase"/>
    <property type="match status" value="1"/>
</dbReference>
<feature type="domain" description="4'-phosphopantetheinyl transferase" evidence="4">
    <location>
        <begin position="12"/>
        <end position="111"/>
    </location>
</feature>
<evidence type="ECO:0000256" key="2">
    <source>
        <dbReference type="ARBA" id="ARBA00022723"/>
    </source>
</evidence>
<dbReference type="Pfam" id="PF01648">
    <property type="entry name" value="ACPS"/>
    <property type="match status" value="1"/>
</dbReference>
<dbReference type="RefSeq" id="WP_113860242.1">
    <property type="nucleotide sequence ID" value="NZ_PDCG01000004.1"/>
</dbReference>
<dbReference type="InterPro" id="IPR004568">
    <property type="entry name" value="Ppantetheine-prot_Trfase_dom"/>
</dbReference>
<protein>
    <submittedName>
        <fullName evidence="5">4'-phosphopantetheinyl transferase</fullName>
    </submittedName>
</protein>
<keyword evidence="3" id="KW-0460">Magnesium</keyword>
<gene>
    <name evidence="5" type="ORF">CRD60_05190</name>
</gene>
<proteinExistence type="predicted"/>
<evidence type="ECO:0000313" key="6">
    <source>
        <dbReference type="Proteomes" id="UP000252530"/>
    </source>
</evidence>
<dbReference type="OrthoDB" id="517356at2"/>
<reference evidence="5 6" key="1">
    <citation type="submission" date="2017-10" db="EMBL/GenBank/DDBJ databases">
        <title>Bifidobacterium xylocopum sp. nov. and Bifidobacterium aemilianum sp. nov., from the carpenter bee (Xylocopa violacea) digestive tract.</title>
        <authorList>
            <person name="Alberoni D."/>
            <person name="Baffoni L."/>
            <person name="Di Gioia D."/>
            <person name="Gaggia F."/>
            <person name="Biavati B."/>
        </authorList>
    </citation>
    <scope>NUCLEOTIDE SEQUENCE [LARGE SCALE GENOMIC DNA]</scope>
    <source>
        <strain evidence="5 6">XV10</strain>
    </source>
</reference>
<sequence length="157" mass="16751">MTLVSSLTNLLGLGHDIVDVAAFARQLDQPGSSFGALFSTRELRQADERGRTKGDGRAIHLAAKWAGKESVLKAWCQSLGEESNPYSLDDFPWSQVEILDDSRGRPQVIMSPSVSKALEDSLPSATGATPTPHPSWRLSLTHDGGLASAVALLVVGQ</sequence>
<keyword evidence="2" id="KW-0479">Metal-binding</keyword>
<organism evidence="5 6">
    <name type="scientific">Bifidobacterium aemilianum</name>
    <dbReference type="NCBI Taxonomy" id="2493120"/>
    <lineage>
        <taxon>Bacteria</taxon>
        <taxon>Bacillati</taxon>
        <taxon>Actinomycetota</taxon>
        <taxon>Actinomycetes</taxon>
        <taxon>Bifidobacteriales</taxon>
        <taxon>Bifidobacteriaceae</taxon>
        <taxon>Bifidobacterium</taxon>
    </lineage>
</organism>
<dbReference type="GO" id="GO:0006633">
    <property type="term" value="P:fatty acid biosynthetic process"/>
    <property type="evidence" value="ECO:0007669"/>
    <property type="project" value="InterPro"/>
</dbReference>
<dbReference type="InterPro" id="IPR008278">
    <property type="entry name" value="4-PPantetheinyl_Trfase_dom"/>
</dbReference>